<dbReference type="PANTHER" id="PTHR45453">
    <property type="entry name" value="PHOSPHATE REGULON SENSOR PROTEIN PHOR"/>
    <property type="match status" value="1"/>
</dbReference>
<dbReference type="Pfam" id="PF00512">
    <property type="entry name" value="HisKA"/>
    <property type="match status" value="1"/>
</dbReference>
<dbReference type="GO" id="GO:0000155">
    <property type="term" value="F:phosphorelay sensor kinase activity"/>
    <property type="evidence" value="ECO:0007669"/>
    <property type="project" value="InterPro"/>
</dbReference>
<evidence type="ECO:0000256" key="7">
    <source>
        <dbReference type="ARBA" id="ARBA00023012"/>
    </source>
</evidence>
<dbReference type="EMBL" id="CP040058">
    <property type="protein sequence ID" value="QCP35605.1"/>
    <property type="molecule type" value="Genomic_DNA"/>
</dbReference>
<proteinExistence type="predicted"/>
<sequence length="413" mass="47258">MRQITEKNRWIFFSIFTAAIFLFLFGLGCVRENRRLMEKESQILKAAGVLETEKTQDALYHMLREKGEDTVKARGREILGKYGYKKAVQQSLRTEMRQYMHWSAALLLGVYGAVAGAAFLWMKKTKAQREQEFEELRAMAEQFYLGNYQVSYEEAEGTKSQLLSRLDSLGRKLMVNENKLWEEKEGTKSLVTDISHQLKTPVASLGICLELLEGEELTKEEQKEFIKQAVGQTKRLDSLTKALINISRMETGMISIQKEMKPIMDTIAQAVSTIYVKAQEKQIQIEVIKESSSIENLEIFHDPKWTREAIANILENAVKYSNEGTDIQIRMMERTSFLRIEIEDQGIGIDRENYSKIFQRFYRGNEDRVKEAEGSGVGLYLTRKILEAQGGTVSVSAGKQGSIFILHLSLTDL</sequence>
<comment type="catalytic activity">
    <reaction evidence="1">
        <text>ATP + protein L-histidine = ADP + protein N-phospho-L-histidine.</text>
        <dbReference type="EC" id="2.7.13.3"/>
    </reaction>
</comment>
<dbReference type="InterPro" id="IPR036890">
    <property type="entry name" value="HATPase_C_sf"/>
</dbReference>
<dbReference type="GO" id="GO:0005886">
    <property type="term" value="C:plasma membrane"/>
    <property type="evidence" value="ECO:0007669"/>
    <property type="project" value="TreeGrafter"/>
</dbReference>
<feature type="transmembrane region" description="Helical" evidence="9">
    <location>
        <begin position="99"/>
        <end position="122"/>
    </location>
</feature>
<keyword evidence="12" id="KW-1185">Reference proteome</keyword>
<dbReference type="AlphaFoldDB" id="A0A4P8IFI4"/>
<evidence type="ECO:0000256" key="8">
    <source>
        <dbReference type="SAM" id="Coils"/>
    </source>
</evidence>
<name>A0A4P8IFI4_9FIRM</name>
<feature type="transmembrane region" description="Helical" evidence="9">
    <location>
        <begin position="12"/>
        <end position="30"/>
    </location>
</feature>
<dbReference type="Pfam" id="PF02518">
    <property type="entry name" value="HATPase_c"/>
    <property type="match status" value="1"/>
</dbReference>
<evidence type="ECO:0000256" key="6">
    <source>
        <dbReference type="ARBA" id="ARBA00022777"/>
    </source>
</evidence>
<dbReference type="InterPro" id="IPR003661">
    <property type="entry name" value="HisK_dim/P_dom"/>
</dbReference>
<keyword evidence="9" id="KW-0812">Transmembrane</keyword>
<accession>A0A4P8IFI4</accession>
<gene>
    <name evidence="11" type="ORF">AR1Y2_2151</name>
</gene>
<keyword evidence="7" id="KW-0902">Two-component regulatory system</keyword>
<dbReference type="RefSeq" id="WP_243118731.1">
    <property type="nucleotide sequence ID" value="NZ_CP040058.1"/>
</dbReference>
<keyword evidence="9" id="KW-1133">Transmembrane helix</keyword>
<evidence type="ECO:0000256" key="2">
    <source>
        <dbReference type="ARBA" id="ARBA00004370"/>
    </source>
</evidence>
<evidence type="ECO:0000256" key="9">
    <source>
        <dbReference type="SAM" id="Phobius"/>
    </source>
</evidence>
<dbReference type="Gene3D" id="1.10.287.130">
    <property type="match status" value="1"/>
</dbReference>
<dbReference type="InterPro" id="IPR036097">
    <property type="entry name" value="HisK_dim/P_sf"/>
</dbReference>
<dbReference type="CDD" id="cd00082">
    <property type="entry name" value="HisKA"/>
    <property type="match status" value="1"/>
</dbReference>
<dbReference type="SMART" id="SM00387">
    <property type="entry name" value="HATPase_c"/>
    <property type="match status" value="1"/>
</dbReference>
<comment type="subcellular location">
    <subcellularLocation>
        <location evidence="2">Membrane</location>
    </subcellularLocation>
</comment>
<evidence type="ECO:0000259" key="10">
    <source>
        <dbReference type="PROSITE" id="PS50109"/>
    </source>
</evidence>
<dbReference type="PROSITE" id="PS51257">
    <property type="entry name" value="PROKAR_LIPOPROTEIN"/>
    <property type="match status" value="1"/>
</dbReference>
<evidence type="ECO:0000256" key="1">
    <source>
        <dbReference type="ARBA" id="ARBA00000085"/>
    </source>
</evidence>
<dbReference type="KEGG" id="arf:AR1Y2_2151"/>
<keyword evidence="9" id="KW-0472">Membrane</keyword>
<evidence type="ECO:0000256" key="4">
    <source>
        <dbReference type="ARBA" id="ARBA00022553"/>
    </source>
</evidence>
<evidence type="ECO:0000313" key="12">
    <source>
        <dbReference type="Proteomes" id="UP000298653"/>
    </source>
</evidence>
<dbReference type="InterPro" id="IPR004358">
    <property type="entry name" value="Sig_transdc_His_kin-like_C"/>
</dbReference>
<dbReference type="SUPFAM" id="SSF47384">
    <property type="entry name" value="Homodimeric domain of signal transducing histidine kinase"/>
    <property type="match status" value="1"/>
</dbReference>
<feature type="coiled-coil region" evidence="8">
    <location>
        <begin position="122"/>
        <end position="172"/>
    </location>
</feature>
<keyword evidence="4" id="KW-0597">Phosphoprotein</keyword>
<dbReference type="InterPro" id="IPR005467">
    <property type="entry name" value="His_kinase_dom"/>
</dbReference>
<evidence type="ECO:0000256" key="3">
    <source>
        <dbReference type="ARBA" id="ARBA00012438"/>
    </source>
</evidence>
<dbReference type="GO" id="GO:0016036">
    <property type="term" value="P:cellular response to phosphate starvation"/>
    <property type="evidence" value="ECO:0007669"/>
    <property type="project" value="TreeGrafter"/>
</dbReference>
<keyword evidence="5 11" id="KW-0808">Transferase</keyword>
<dbReference type="InterPro" id="IPR050351">
    <property type="entry name" value="BphY/WalK/GraS-like"/>
</dbReference>
<dbReference type="EC" id="2.7.13.3" evidence="3"/>
<evidence type="ECO:0000256" key="5">
    <source>
        <dbReference type="ARBA" id="ARBA00022679"/>
    </source>
</evidence>
<evidence type="ECO:0000313" key="11">
    <source>
        <dbReference type="EMBL" id="QCP35605.1"/>
    </source>
</evidence>
<dbReference type="PANTHER" id="PTHR45453:SF1">
    <property type="entry name" value="PHOSPHATE REGULON SENSOR PROTEIN PHOR"/>
    <property type="match status" value="1"/>
</dbReference>
<dbReference type="SUPFAM" id="SSF55874">
    <property type="entry name" value="ATPase domain of HSP90 chaperone/DNA topoisomerase II/histidine kinase"/>
    <property type="match status" value="1"/>
</dbReference>
<dbReference type="GO" id="GO:0004721">
    <property type="term" value="F:phosphoprotein phosphatase activity"/>
    <property type="evidence" value="ECO:0007669"/>
    <property type="project" value="TreeGrafter"/>
</dbReference>
<dbReference type="InterPro" id="IPR003594">
    <property type="entry name" value="HATPase_dom"/>
</dbReference>
<keyword evidence="6" id="KW-0418">Kinase</keyword>
<keyword evidence="8" id="KW-0175">Coiled coil</keyword>
<dbReference type="Proteomes" id="UP000298653">
    <property type="component" value="Chromosome"/>
</dbReference>
<organism evidence="11 12">
    <name type="scientific">Anaerostipes rhamnosivorans</name>
    <dbReference type="NCBI Taxonomy" id="1229621"/>
    <lineage>
        <taxon>Bacteria</taxon>
        <taxon>Bacillati</taxon>
        <taxon>Bacillota</taxon>
        <taxon>Clostridia</taxon>
        <taxon>Lachnospirales</taxon>
        <taxon>Lachnospiraceae</taxon>
        <taxon>Anaerostipes</taxon>
    </lineage>
</organism>
<feature type="domain" description="Histidine kinase" evidence="10">
    <location>
        <begin position="193"/>
        <end position="412"/>
    </location>
</feature>
<dbReference type="SMART" id="SM00388">
    <property type="entry name" value="HisKA"/>
    <property type="match status" value="1"/>
</dbReference>
<reference evidence="11 12" key="1">
    <citation type="submission" date="2019-05" db="EMBL/GenBank/DDBJ databases">
        <title>Complete genome sequencing of Anaerostipes rhamnosivorans.</title>
        <authorList>
            <person name="Bui T.P.N."/>
            <person name="de Vos W.M."/>
        </authorList>
    </citation>
    <scope>NUCLEOTIDE SEQUENCE [LARGE SCALE GENOMIC DNA]</scope>
    <source>
        <strain evidence="11 12">1y2</strain>
    </source>
</reference>
<dbReference type="PROSITE" id="PS50109">
    <property type="entry name" value="HIS_KIN"/>
    <property type="match status" value="1"/>
</dbReference>
<dbReference type="Gene3D" id="3.30.565.10">
    <property type="entry name" value="Histidine kinase-like ATPase, C-terminal domain"/>
    <property type="match status" value="1"/>
</dbReference>
<dbReference type="PRINTS" id="PR00344">
    <property type="entry name" value="BCTRLSENSOR"/>
</dbReference>
<protein>
    <recommendedName>
        <fullName evidence="3">histidine kinase</fullName>
        <ecNumber evidence="3">2.7.13.3</ecNumber>
    </recommendedName>
</protein>